<organism evidence="2 3">
    <name type="scientific">Symmachiella macrocystis</name>
    <dbReference type="NCBI Taxonomy" id="2527985"/>
    <lineage>
        <taxon>Bacteria</taxon>
        <taxon>Pseudomonadati</taxon>
        <taxon>Planctomycetota</taxon>
        <taxon>Planctomycetia</taxon>
        <taxon>Planctomycetales</taxon>
        <taxon>Planctomycetaceae</taxon>
        <taxon>Symmachiella</taxon>
    </lineage>
</organism>
<evidence type="ECO:0000313" key="2">
    <source>
        <dbReference type="EMBL" id="TWU14526.1"/>
    </source>
</evidence>
<name>A0A5C6BTL9_9PLAN</name>
<sequence precursor="true">MTPKRIGFGLVALSAAFVLACIITEAQGKDPSKVVTKPFKVDGEGDSVTGLVFPPLFSCHDATGTATHLGAYTTKDGKFSIESFDPATLIGEFHGSVVFVAANGDELKFTYQASANPELDGTGKFYGVPQEDGTLIATFIQEFTPVPEESTGRFAKVTGGSFIMTATSEPVPAPYFGVPFAFTWEGEGSLEFAAGIK</sequence>
<reference evidence="2 3" key="1">
    <citation type="submission" date="2019-02" db="EMBL/GenBank/DDBJ databases">
        <title>Deep-cultivation of Planctomycetes and their phenomic and genomic characterization uncovers novel biology.</title>
        <authorList>
            <person name="Wiegand S."/>
            <person name="Jogler M."/>
            <person name="Boedeker C."/>
            <person name="Pinto D."/>
            <person name="Vollmers J."/>
            <person name="Rivas-Marin E."/>
            <person name="Kohn T."/>
            <person name="Peeters S.H."/>
            <person name="Heuer A."/>
            <person name="Rast P."/>
            <person name="Oberbeckmann S."/>
            <person name="Bunk B."/>
            <person name="Jeske O."/>
            <person name="Meyerdierks A."/>
            <person name="Storesund J.E."/>
            <person name="Kallscheuer N."/>
            <person name="Luecker S."/>
            <person name="Lage O.M."/>
            <person name="Pohl T."/>
            <person name="Merkel B.J."/>
            <person name="Hornburger P."/>
            <person name="Mueller R.-W."/>
            <person name="Bruemmer F."/>
            <person name="Labrenz M."/>
            <person name="Spormann A.M."/>
            <person name="Op Den Camp H."/>
            <person name="Overmann J."/>
            <person name="Amann R."/>
            <person name="Jetten M.S.M."/>
            <person name="Mascher T."/>
            <person name="Medema M.H."/>
            <person name="Devos D.P."/>
            <person name="Kaster A.-K."/>
            <person name="Ovreas L."/>
            <person name="Rohde M."/>
            <person name="Galperin M.Y."/>
            <person name="Jogler C."/>
        </authorList>
    </citation>
    <scope>NUCLEOTIDE SEQUENCE [LARGE SCALE GENOMIC DNA]</scope>
    <source>
        <strain evidence="2 3">CA54</strain>
    </source>
</reference>
<proteinExistence type="predicted"/>
<accession>A0A5C6BTL9</accession>
<dbReference type="PROSITE" id="PS51257">
    <property type="entry name" value="PROKAR_LIPOPROTEIN"/>
    <property type="match status" value="1"/>
</dbReference>
<dbReference type="EMBL" id="SJPP01000001">
    <property type="protein sequence ID" value="TWU14526.1"/>
    <property type="molecule type" value="Genomic_DNA"/>
</dbReference>
<feature type="signal peptide" evidence="1">
    <location>
        <begin position="1"/>
        <end position="20"/>
    </location>
</feature>
<feature type="chain" id="PRO_5023094423" description="Nickel uptake substrate-specific transmembrane region" evidence="1">
    <location>
        <begin position="21"/>
        <end position="197"/>
    </location>
</feature>
<evidence type="ECO:0000313" key="3">
    <source>
        <dbReference type="Proteomes" id="UP000320735"/>
    </source>
</evidence>
<dbReference type="RefSeq" id="WP_146371823.1">
    <property type="nucleotide sequence ID" value="NZ_SJPP01000001.1"/>
</dbReference>
<evidence type="ECO:0000256" key="1">
    <source>
        <dbReference type="SAM" id="SignalP"/>
    </source>
</evidence>
<gene>
    <name evidence="2" type="ORF">CA54_33930</name>
</gene>
<evidence type="ECO:0008006" key="4">
    <source>
        <dbReference type="Google" id="ProtNLM"/>
    </source>
</evidence>
<dbReference type="AlphaFoldDB" id="A0A5C6BTL9"/>
<dbReference type="Proteomes" id="UP000320735">
    <property type="component" value="Unassembled WGS sequence"/>
</dbReference>
<comment type="caution">
    <text evidence="2">The sequence shown here is derived from an EMBL/GenBank/DDBJ whole genome shotgun (WGS) entry which is preliminary data.</text>
</comment>
<dbReference type="OrthoDB" id="288204at2"/>
<protein>
    <recommendedName>
        <fullName evidence="4">Nickel uptake substrate-specific transmembrane region</fullName>
    </recommendedName>
</protein>
<keyword evidence="1" id="KW-0732">Signal</keyword>
<keyword evidence="3" id="KW-1185">Reference proteome</keyword>